<organism evidence="2 3">
    <name type="scientific">Tagetes erecta</name>
    <name type="common">African marigold</name>
    <dbReference type="NCBI Taxonomy" id="13708"/>
    <lineage>
        <taxon>Eukaryota</taxon>
        <taxon>Viridiplantae</taxon>
        <taxon>Streptophyta</taxon>
        <taxon>Embryophyta</taxon>
        <taxon>Tracheophyta</taxon>
        <taxon>Spermatophyta</taxon>
        <taxon>Magnoliopsida</taxon>
        <taxon>eudicotyledons</taxon>
        <taxon>Gunneridae</taxon>
        <taxon>Pentapetalae</taxon>
        <taxon>asterids</taxon>
        <taxon>campanulids</taxon>
        <taxon>Asterales</taxon>
        <taxon>Asteraceae</taxon>
        <taxon>Asteroideae</taxon>
        <taxon>Heliantheae alliance</taxon>
        <taxon>Tageteae</taxon>
        <taxon>Tagetes</taxon>
    </lineage>
</organism>
<name>A0AAD8KR55_TARER</name>
<evidence type="ECO:0000256" key="1">
    <source>
        <dbReference type="SAM" id="Phobius"/>
    </source>
</evidence>
<keyword evidence="1" id="KW-0472">Membrane</keyword>
<keyword evidence="3" id="KW-1185">Reference proteome</keyword>
<dbReference type="Proteomes" id="UP001229421">
    <property type="component" value="Unassembled WGS sequence"/>
</dbReference>
<reference evidence="2" key="1">
    <citation type="journal article" date="2023" name="bioRxiv">
        <title>Improved chromosome-level genome assembly for marigold (Tagetes erecta).</title>
        <authorList>
            <person name="Jiang F."/>
            <person name="Yuan L."/>
            <person name="Wang S."/>
            <person name="Wang H."/>
            <person name="Xu D."/>
            <person name="Wang A."/>
            <person name="Fan W."/>
        </authorList>
    </citation>
    <scope>NUCLEOTIDE SEQUENCE</scope>
    <source>
        <strain evidence="2">WSJ</strain>
        <tissue evidence="2">Leaf</tissue>
    </source>
</reference>
<gene>
    <name evidence="2" type="ORF">QVD17_21124</name>
</gene>
<dbReference type="PANTHER" id="PTHR33133:SF1">
    <property type="entry name" value="EXPRESSED PROTEIN-RELATED"/>
    <property type="match status" value="1"/>
</dbReference>
<evidence type="ECO:0000313" key="2">
    <source>
        <dbReference type="EMBL" id="KAK1425766.1"/>
    </source>
</evidence>
<evidence type="ECO:0008006" key="4">
    <source>
        <dbReference type="Google" id="ProtNLM"/>
    </source>
</evidence>
<feature type="transmembrane region" description="Helical" evidence="1">
    <location>
        <begin position="268"/>
        <end position="290"/>
    </location>
</feature>
<evidence type="ECO:0000313" key="3">
    <source>
        <dbReference type="Proteomes" id="UP001229421"/>
    </source>
</evidence>
<keyword evidence="1" id="KW-1133">Transmembrane helix</keyword>
<feature type="transmembrane region" description="Helical" evidence="1">
    <location>
        <begin position="180"/>
        <end position="207"/>
    </location>
</feature>
<feature type="transmembrane region" description="Helical" evidence="1">
    <location>
        <begin position="137"/>
        <end position="160"/>
    </location>
</feature>
<dbReference type="EMBL" id="JAUHHV010000005">
    <property type="protein sequence ID" value="KAK1425766.1"/>
    <property type="molecule type" value="Genomic_DNA"/>
</dbReference>
<feature type="transmembrane region" description="Helical" evidence="1">
    <location>
        <begin position="228"/>
        <end position="248"/>
    </location>
</feature>
<accession>A0AAD8KR55</accession>
<feature type="transmembrane region" description="Helical" evidence="1">
    <location>
        <begin position="20"/>
        <end position="39"/>
    </location>
</feature>
<protein>
    <recommendedName>
        <fullName evidence="4">Transmembrane protein</fullName>
    </recommendedName>
</protein>
<dbReference type="AlphaFoldDB" id="A0AAD8KR55"/>
<sequence>MEPTPQSLHSSQIFTQTMRILISNPTTFIAISTILIYPVSSLHLSNPLIDQSIVKTIAQSLLFIANSSGLQSIPFMNQSCHKLSEILISSVVNFPLYCTLLLVSKAAVVYSVNCTYSRKKFVSIKFFLLMKSIWRRIVSTYFLICVLIVFCFTLFFILLLCFSKMLLAIGFSPDSIACVVVITVLLFLVLLAHVIIICDLCMVIAMWEDVSGFQALMRSSVLIRGQTRVGLMVFVGSTIGMGVVKGLFEHRVKVLSYGDASLRIWERPVLVLVYSFVVLVDFMMSTVFFFSCKSYGLEAVECGM</sequence>
<comment type="caution">
    <text evidence="2">The sequence shown here is derived from an EMBL/GenBank/DDBJ whole genome shotgun (WGS) entry which is preliminary data.</text>
</comment>
<feature type="transmembrane region" description="Helical" evidence="1">
    <location>
        <begin position="94"/>
        <end position="116"/>
    </location>
</feature>
<dbReference type="PANTHER" id="PTHR33133">
    <property type="entry name" value="OS08G0107100 PROTEIN-RELATED"/>
    <property type="match status" value="1"/>
</dbReference>
<keyword evidence="1" id="KW-0812">Transmembrane</keyword>
<proteinExistence type="predicted"/>